<keyword evidence="2" id="KW-1185">Reference proteome</keyword>
<dbReference type="Gene3D" id="3.20.10.10">
    <property type="entry name" value="D-amino Acid Aminotransferase, subunit A, domain 2"/>
    <property type="match status" value="1"/>
</dbReference>
<dbReference type="InterPro" id="IPR043132">
    <property type="entry name" value="BCAT-like_C"/>
</dbReference>
<reference evidence="1 2" key="1">
    <citation type="submission" date="2019-08" db="EMBL/GenBank/DDBJ databases">
        <title>Archangium and Cystobacter genomes.</title>
        <authorList>
            <person name="Chen I.-C.K."/>
            <person name="Wielgoss S."/>
        </authorList>
    </citation>
    <scope>NUCLEOTIDE SEQUENCE [LARGE SCALE GENOMIC DNA]</scope>
    <source>
        <strain evidence="1 2">Cbm 6</strain>
    </source>
</reference>
<dbReference type="InterPro" id="IPR036038">
    <property type="entry name" value="Aminotransferase-like"/>
</dbReference>
<dbReference type="Pfam" id="PF01063">
    <property type="entry name" value="Aminotran_4"/>
    <property type="match status" value="1"/>
</dbReference>
<dbReference type="EMBL" id="CP043494">
    <property type="protein sequence ID" value="WNG47684.1"/>
    <property type="molecule type" value="Genomic_DNA"/>
</dbReference>
<accession>A0ABY9WX38</accession>
<dbReference type="InterPro" id="IPR001544">
    <property type="entry name" value="Aminotrans_IV"/>
</dbReference>
<gene>
    <name evidence="1" type="ORF">F0U60_28820</name>
</gene>
<dbReference type="GO" id="GO:0008483">
    <property type="term" value="F:transaminase activity"/>
    <property type="evidence" value="ECO:0007669"/>
    <property type="project" value="UniProtKB-KW"/>
</dbReference>
<protein>
    <submittedName>
        <fullName evidence="1">Aminotransferase class IV family protein</fullName>
    </submittedName>
</protein>
<dbReference type="NCBIfam" id="NF006734">
    <property type="entry name" value="PRK09266.1"/>
    <property type="match status" value="1"/>
</dbReference>
<evidence type="ECO:0000313" key="1">
    <source>
        <dbReference type="EMBL" id="WNG47684.1"/>
    </source>
</evidence>
<organism evidence="1 2">
    <name type="scientific">Archangium minus</name>
    <dbReference type="NCBI Taxonomy" id="83450"/>
    <lineage>
        <taxon>Bacteria</taxon>
        <taxon>Pseudomonadati</taxon>
        <taxon>Myxococcota</taxon>
        <taxon>Myxococcia</taxon>
        <taxon>Myxococcales</taxon>
        <taxon>Cystobacterineae</taxon>
        <taxon>Archangiaceae</taxon>
        <taxon>Archangium</taxon>
    </lineage>
</organism>
<proteinExistence type="predicted"/>
<dbReference type="SUPFAM" id="SSF56752">
    <property type="entry name" value="D-aminoacid aminotransferase-like PLP-dependent enzymes"/>
    <property type="match status" value="1"/>
</dbReference>
<dbReference type="RefSeq" id="WP_395804308.1">
    <property type="nucleotide sequence ID" value="NZ_CP043494.1"/>
</dbReference>
<dbReference type="Proteomes" id="UP001611383">
    <property type="component" value="Chromosome"/>
</dbReference>
<keyword evidence="1" id="KW-0032">Aminotransferase</keyword>
<name>A0ABY9WX38_9BACT</name>
<sequence>MTGRLKSFVVHRNDRAASAEELAPLAFAGYAHFTAMQVRGGLVRGLDLHLARLRSASMTLFGQALPDAQVRSCLQAALEASPADVSLVATVYSPEGEFTASGTGVSPELLIRTGPPASGPKGPLALATVEYERVLPSVKHVGEVAKTYFLRQAVQQGFNDAAFVDRRGRLSEGSIWNLAFWDGEAVVWPVAEMLSGTTMGIVRRQLDRIGIAQRFQEVTLADLPTLSGAVVMNSWTPGVAVHRIGSVRLPDAPAFLELLHRAYQAEEAVAPGSIRGAASRKGE</sequence>
<keyword evidence="1" id="KW-0808">Transferase</keyword>
<evidence type="ECO:0000313" key="2">
    <source>
        <dbReference type="Proteomes" id="UP001611383"/>
    </source>
</evidence>